<comment type="caution">
    <text evidence="2">The sequence shown here is derived from an EMBL/GenBank/DDBJ whole genome shotgun (WGS) entry which is preliminary data.</text>
</comment>
<sequence length="132" mass="15841">MVIIVCLDQKNGMRFNHRRLSRDREIIKDIYKMLLDAPLYMSSQSQILFEDYDGKIVVDPKFMEKSDMFCFVETSDFDTHKVDEIIVYRFDTVYPADEYFPINLNEYILMEESEFKGYSHDVITKEIYSKIM</sequence>
<reference evidence="1" key="3">
    <citation type="submission" date="2023-01" db="EMBL/GenBank/DDBJ databases">
        <title>Human gut microbiome strain richness.</title>
        <authorList>
            <person name="Chen-Liaw A."/>
        </authorList>
    </citation>
    <scope>NUCLEOTIDE SEQUENCE</scope>
    <source>
        <strain evidence="1">D55st1_G4_D55t1_190419</strain>
    </source>
</reference>
<protein>
    <submittedName>
        <fullName evidence="2">Uncharacterized protein</fullName>
    </submittedName>
</protein>
<evidence type="ECO:0000313" key="2">
    <source>
        <dbReference type="EMBL" id="OUP61594.1"/>
    </source>
</evidence>
<accession>A0A1Y4LYC7</accession>
<evidence type="ECO:0000313" key="1">
    <source>
        <dbReference type="EMBL" id="MDC0828610.1"/>
    </source>
</evidence>
<proteinExistence type="predicted"/>
<evidence type="ECO:0000313" key="3">
    <source>
        <dbReference type="Proteomes" id="UP000195447"/>
    </source>
</evidence>
<dbReference type="EMBL" id="NFKM01000002">
    <property type="protein sequence ID" value="OUP61594.1"/>
    <property type="molecule type" value="Genomic_DNA"/>
</dbReference>
<dbReference type="AlphaFoldDB" id="A0A1Y4LYC7"/>
<organism evidence="2 3">
    <name type="scientific">Faecalitalea cylindroides</name>
    <dbReference type="NCBI Taxonomy" id="39483"/>
    <lineage>
        <taxon>Bacteria</taxon>
        <taxon>Bacillati</taxon>
        <taxon>Bacillota</taxon>
        <taxon>Erysipelotrichia</taxon>
        <taxon>Erysipelotrichales</taxon>
        <taxon>Erysipelotrichaceae</taxon>
        <taxon>Faecalitalea</taxon>
    </lineage>
</organism>
<name>A0A1Y4LYC7_9FIRM</name>
<dbReference type="Proteomes" id="UP001220658">
    <property type="component" value="Unassembled WGS sequence"/>
</dbReference>
<keyword evidence="3" id="KW-1185">Reference proteome</keyword>
<reference evidence="2" key="2">
    <citation type="journal article" date="2018" name="BMC Genomics">
        <title>Whole genome sequencing and function prediction of 133 gut anaerobes isolated from chicken caecum in pure cultures.</title>
        <authorList>
            <person name="Medvecky M."/>
            <person name="Cejkova D."/>
            <person name="Polansky O."/>
            <person name="Karasova D."/>
            <person name="Kubasova T."/>
            <person name="Cizek A."/>
            <person name="Rychlik I."/>
        </authorList>
    </citation>
    <scope>NUCLEOTIDE SEQUENCE</scope>
    <source>
        <strain evidence="2">An178</strain>
    </source>
</reference>
<gene>
    <name evidence="2" type="ORF">B5F14_01180</name>
    <name evidence="1" type="ORF">POG00_07785</name>
</gene>
<reference evidence="3" key="1">
    <citation type="submission" date="2017-04" db="EMBL/GenBank/DDBJ databases">
        <title>Function of individual gut microbiota members based on whole genome sequencing of pure cultures obtained from chicken caecum.</title>
        <authorList>
            <person name="Medvecky M."/>
            <person name="Cejkova D."/>
            <person name="Polansky O."/>
            <person name="Karasova D."/>
            <person name="Kubasova T."/>
            <person name="Cizek A."/>
            <person name="Rychlik I."/>
        </authorList>
    </citation>
    <scope>NUCLEOTIDE SEQUENCE [LARGE SCALE GENOMIC DNA]</scope>
    <source>
        <strain evidence="3">An178</strain>
    </source>
</reference>
<dbReference type="EMBL" id="JAQNCK010000020">
    <property type="protein sequence ID" value="MDC0828610.1"/>
    <property type="molecule type" value="Genomic_DNA"/>
</dbReference>
<dbReference type="Proteomes" id="UP000195447">
    <property type="component" value="Unassembled WGS sequence"/>
</dbReference>
<dbReference type="RefSeq" id="WP_022355253.1">
    <property type="nucleotide sequence ID" value="NZ_CABKSV010000071.1"/>
</dbReference>